<keyword evidence="7" id="KW-0520">NAD</keyword>
<dbReference type="InterPro" id="IPR006139">
    <property type="entry name" value="D-isomer_2_OHA_DH_cat_dom"/>
</dbReference>
<dbReference type="InterPro" id="IPR002912">
    <property type="entry name" value="ACT_dom"/>
</dbReference>
<keyword evidence="14" id="KW-1185">Reference proteome</keyword>
<proteinExistence type="inferred from homology"/>
<evidence type="ECO:0000313" key="14">
    <source>
        <dbReference type="Proteomes" id="UP000502894"/>
    </source>
</evidence>
<comment type="similarity">
    <text evidence="11">Belongs to the D-isomer specific 2-hydroxyacid dehydrogenase family.</text>
</comment>
<dbReference type="Pfam" id="PF02826">
    <property type="entry name" value="2-Hacid_dh_C"/>
    <property type="match status" value="1"/>
</dbReference>
<dbReference type="EMBL" id="AP022839">
    <property type="protein sequence ID" value="BCA96991.1"/>
    <property type="molecule type" value="Genomic_DNA"/>
</dbReference>
<dbReference type="UniPathway" id="UPA00135">
    <property type="reaction ID" value="UER00196"/>
</dbReference>
<dbReference type="InterPro" id="IPR006140">
    <property type="entry name" value="D-isomer_DH_NAD-bd"/>
</dbReference>
<dbReference type="EC" id="1.1.1.399" evidence="3"/>
<dbReference type="PANTHER" id="PTHR42938:SF47">
    <property type="entry name" value="HYDROXYPYRUVATE REDUCTASE"/>
    <property type="match status" value="1"/>
</dbReference>
<reference evidence="13" key="1">
    <citation type="journal article" date="2020" name="Microbiol. Resour. Announc.">
        <title>Complete Genome Sequence of Novel Psychrotolerant Legionella Strain TUM19329, Isolated from Antarctic Lake Sediment.</title>
        <authorList>
            <person name="Shimada S."/>
            <person name="Nakai R."/>
            <person name="Aoki K."/>
            <person name="Shimoeda N."/>
            <person name="Ohno G."/>
            <person name="Miyazaki Y."/>
            <person name="Kudoh S."/>
            <person name="Imura S."/>
            <person name="Watanabe K."/>
            <person name="Ishii Y."/>
            <person name="Tateda K."/>
        </authorList>
    </citation>
    <scope>NUCLEOTIDE SEQUENCE [LARGE SCALE GENOMIC DNA]</scope>
    <source>
        <strain evidence="13">TUM19329</strain>
    </source>
</reference>
<evidence type="ECO:0000259" key="12">
    <source>
        <dbReference type="PROSITE" id="PS51671"/>
    </source>
</evidence>
<accession>A0A6F8T966</accession>
<dbReference type="PANTHER" id="PTHR42938">
    <property type="entry name" value="FORMATE DEHYDROGENASE 1"/>
    <property type="match status" value="1"/>
</dbReference>
<evidence type="ECO:0000256" key="4">
    <source>
        <dbReference type="ARBA" id="ARBA00013143"/>
    </source>
</evidence>
<dbReference type="SUPFAM" id="SSF52283">
    <property type="entry name" value="Formate/glycerate dehydrogenase catalytic domain-like"/>
    <property type="match status" value="1"/>
</dbReference>
<evidence type="ECO:0000256" key="11">
    <source>
        <dbReference type="RuleBase" id="RU003719"/>
    </source>
</evidence>
<organism evidence="13 14">
    <name type="scientific">Legionella antarctica</name>
    <dbReference type="NCBI Taxonomy" id="2708020"/>
    <lineage>
        <taxon>Bacteria</taxon>
        <taxon>Pseudomonadati</taxon>
        <taxon>Pseudomonadota</taxon>
        <taxon>Gammaproteobacteria</taxon>
        <taxon>Legionellales</taxon>
        <taxon>Legionellaceae</taxon>
        <taxon>Legionella</taxon>
    </lineage>
</organism>
<dbReference type="Pfam" id="PF00389">
    <property type="entry name" value="2-Hacid_dh"/>
    <property type="match status" value="1"/>
</dbReference>
<dbReference type="KEGG" id="lant:TUM19329_33520"/>
<evidence type="ECO:0000256" key="5">
    <source>
        <dbReference type="ARBA" id="ARBA00021582"/>
    </source>
</evidence>
<name>A0A6F8T966_9GAMM</name>
<dbReference type="Gene3D" id="3.40.50.720">
    <property type="entry name" value="NAD(P)-binding Rossmann-like Domain"/>
    <property type="match status" value="2"/>
</dbReference>
<evidence type="ECO:0000256" key="7">
    <source>
        <dbReference type="ARBA" id="ARBA00023027"/>
    </source>
</evidence>
<evidence type="ECO:0000256" key="3">
    <source>
        <dbReference type="ARBA" id="ARBA00013001"/>
    </source>
</evidence>
<dbReference type="AlphaFoldDB" id="A0A6F8T966"/>
<gene>
    <name evidence="13" type="ORF">TUM19329_33520</name>
</gene>
<evidence type="ECO:0000256" key="10">
    <source>
        <dbReference type="ARBA" id="ARBA00048731"/>
    </source>
</evidence>
<dbReference type="CDD" id="cd12174">
    <property type="entry name" value="PGDH_like_3"/>
    <property type="match status" value="1"/>
</dbReference>
<evidence type="ECO:0000256" key="2">
    <source>
        <dbReference type="ARBA" id="ARBA00005216"/>
    </source>
</evidence>
<dbReference type="SUPFAM" id="SSF55021">
    <property type="entry name" value="ACT-like"/>
    <property type="match status" value="1"/>
</dbReference>
<dbReference type="RefSeq" id="WP_173238211.1">
    <property type="nucleotide sequence ID" value="NZ_AP022839.1"/>
</dbReference>
<dbReference type="Proteomes" id="UP000502894">
    <property type="component" value="Chromosome"/>
</dbReference>
<dbReference type="PROSITE" id="PS00065">
    <property type="entry name" value="D_2_HYDROXYACID_DH_1"/>
    <property type="match status" value="1"/>
</dbReference>
<keyword evidence="6 11" id="KW-0560">Oxidoreductase</keyword>
<evidence type="ECO:0000256" key="8">
    <source>
        <dbReference type="ARBA" id="ARBA00030455"/>
    </source>
</evidence>
<evidence type="ECO:0000256" key="6">
    <source>
        <dbReference type="ARBA" id="ARBA00023002"/>
    </source>
</evidence>
<comment type="catalytic activity">
    <reaction evidence="9">
        <text>(R)-2-hydroxyglutarate + NAD(+) = 2-oxoglutarate + NADH + H(+)</text>
        <dbReference type="Rhea" id="RHEA:49612"/>
        <dbReference type="ChEBI" id="CHEBI:15378"/>
        <dbReference type="ChEBI" id="CHEBI:15801"/>
        <dbReference type="ChEBI" id="CHEBI:16810"/>
        <dbReference type="ChEBI" id="CHEBI:57540"/>
        <dbReference type="ChEBI" id="CHEBI:57945"/>
        <dbReference type="EC" id="1.1.1.399"/>
    </reaction>
</comment>
<dbReference type="EC" id="1.1.1.95" evidence="4"/>
<dbReference type="InterPro" id="IPR054480">
    <property type="entry name" value="AHAS_small-like_ACT"/>
</dbReference>
<evidence type="ECO:0000313" key="13">
    <source>
        <dbReference type="EMBL" id="BCA96991.1"/>
    </source>
</evidence>
<protein>
    <recommendedName>
        <fullName evidence="5">D-3-phosphoglycerate dehydrogenase</fullName>
        <ecNumber evidence="3">1.1.1.399</ecNumber>
        <ecNumber evidence="4">1.1.1.95</ecNumber>
    </recommendedName>
    <alternativeName>
        <fullName evidence="8">2-oxoglutarate reductase</fullName>
    </alternativeName>
</protein>
<sequence>MFTIQILDNISEKAIKLLESPEYQIATDFDNPDVILVRSRQLHKHCFADKLKAIGRAGIGTDNIPVAYLTQLGVPVFYAPGANANAVKELVLAAMLIGYRHLDEARNFLSHIGEHNKESLCREIETQKKKFVGHEISGKTLGVIGLGNIGVKVANAALALGMKVIAYDPHMTLYNALALMPTIECVVDLNTVLSNADMITLHVPLVADTTNLINKDNIHQLKPHSLLLNFSREQVVNETAILDQLKRGSMLGYITDFPTPDLAKNPGVLSFPHLGASTAEAEANSAEMVIRNIRNYLEFGIIEHSINFPDTFLPAMGMPNVNRLLIINNNKPGVIAHFTQKISQSGYNIERMVNTSRDNIAVNLLDISGVRKDSDLLTRLIESIDGVIRVHLIVP</sequence>
<comment type="catalytic activity">
    <reaction evidence="10">
        <text>(2R)-3-phosphoglycerate + NAD(+) = 3-phosphooxypyruvate + NADH + H(+)</text>
        <dbReference type="Rhea" id="RHEA:12641"/>
        <dbReference type="ChEBI" id="CHEBI:15378"/>
        <dbReference type="ChEBI" id="CHEBI:18110"/>
        <dbReference type="ChEBI" id="CHEBI:57540"/>
        <dbReference type="ChEBI" id="CHEBI:57945"/>
        <dbReference type="ChEBI" id="CHEBI:58272"/>
        <dbReference type="EC" id="1.1.1.95"/>
    </reaction>
</comment>
<comment type="pathway">
    <text evidence="2">Amino-acid biosynthesis; L-serine biosynthesis; L-serine from 3-phospho-D-glycerate: step 1/3.</text>
</comment>
<dbReference type="GO" id="GO:0004617">
    <property type="term" value="F:phosphoglycerate dehydrogenase activity"/>
    <property type="evidence" value="ECO:0007669"/>
    <property type="project" value="UniProtKB-EC"/>
</dbReference>
<dbReference type="Gene3D" id="3.30.70.260">
    <property type="match status" value="1"/>
</dbReference>
<feature type="domain" description="ACT" evidence="12">
    <location>
        <begin position="323"/>
        <end position="395"/>
    </location>
</feature>
<dbReference type="InterPro" id="IPR029752">
    <property type="entry name" value="D-isomer_DH_CS1"/>
</dbReference>
<dbReference type="InterPro" id="IPR036291">
    <property type="entry name" value="NAD(P)-bd_dom_sf"/>
</dbReference>
<dbReference type="GO" id="GO:0051287">
    <property type="term" value="F:NAD binding"/>
    <property type="evidence" value="ECO:0007669"/>
    <property type="project" value="InterPro"/>
</dbReference>
<evidence type="ECO:0000256" key="9">
    <source>
        <dbReference type="ARBA" id="ARBA00048126"/>
    </source>
</evidence>
<dbReference type="InterPro" id="IPR045865">
    <property type="entry name" value="ACT-like_dom_sf"/>
</dbReference>
<dbReference type="SUPFAM" id="SSF51735">
    <property type="entry name" value="NAD(P)-binding Rossmann-fold domains"/>
    <property type="match status" value="1"/>
</dbReference>
<comment type="function">
    <text evidence="1">Catalyzes the reversible oxidation of 3-phospho-D-glycerate to 3-phosphonooxypyruvate, the first step of the phosphorylated L-serine biosynthesis pathway. Also catalyzes the reversible oxidation of 2-hydroxyglutarate to 2-oxoglutarate.</text>
</comment>
<dbReference type="Pfam" id="PF22629">
    <property type="entry name" value="ACT_AHAS_ss"/>
    <property type="match status" value="1"/>
</dbReference>
<dbReference type="PROSITE" id="PS51671">
    <property type="entry name" value="ACT"/>
    <property type="match status" value="1"/>
</dbReference>
<evidence type="ECO:0000256" key="1">
    <source>
        <dbReference type="ARBA" id="ARBA00003800"/>
    </source>
</evidence>